<sequence>MFGRSLLRNAGRLAGANSRVLHPLSALSQTRLFSSKNEFESKCLKDLGNGKKFFDLNALGDSRLSTLPYSIRVLLESAVRNCDGHSVRASDVDTILDWKNASAAEKEIPFLPGRVLLQDFTGVPAVVDLAAMRDAMARLGGDPSRVNPLVPVDLVIDHSVQVDWSRSPEALQRNQQIEFDRNKERFAFLKWGATAFNNMLIVPPGSGIVHQVNLEYLARVVMENNQGILYPDSVVGTDSHTTMIDGLGVVGWGVGGIEAEAVMLGQPISMVLPEVIGFELTGSLPQHATATDLVLTCTAMLRKRGVVGKFVEFYGPGMECLSLADRATVANMAPEYGATMGFFPVDGQTLKYLRTTGRPEAKVAEVEKYLREVGLFAHSDAPTPTFTDVLKLDLSTVEPCLSGPKRPHDRVPLKDMKKDFTTCLTAPVGFKGFGLKEDVTTAVSPFTYKGEAHELKHGSVVIAAITSCTNTSNAAVMLGAGLLAKKALEKGLKVKPYVKTSLSPGSKAVTEYLRISGLDKSLEGLGFFTAGYGCMTCIGNSGELDPEVASAITSKDLVASAVLSGNRNFEGRVHPLTRANYLASPPLVVAYALAGTTNIDFATEPIGKGSDGSDVFLKDIWPSLNEVAKVEEQAVKAQIFTDVYAKITAGTDEWNSLSVPAGGQYSWDAASTYIQNPPFFQTTSETPPPVESVKAARCLLLLGDSITTDHISPAGDIAKNSPGARYLMERGVEKKDFNTYGARRGNFEVMVRGTFANIRMINQMCPKDGPSSVHLPSNEVLSVYDAADKYMKEGVPTIVLAGKEYGSGSSRDWAAKGPYLQGVRAVIAESFERIHRTNLIGMGVLPLQFVDGANAASLGLTGQEEFDIDLKGGDIAPGTVLTVTTKCGKSFPAKARIDTPVETTYFQHGGILQYVLRKILKESK</sequence>
<keyword evidence="6 9" id="KW-0411">Iron-sulfur</keyword>
<dbReference type="PhylomeDB" id="A0A0G4ID74"/>
<gene>
    <name evidence="12" type="ORF">Cvel_99</name>
</gene>
<keyword evidence="4" id="KW-0479">Metal-binding</keyword>
<dbReference type="InterPro" id="IPR001030">
    <property type="entry name" value="Acoase/IPM_deHydtase_lsu_aba"/>
</dbReference>
<keyword evidence="5 9" id="KW-0408">Iron</keyword>
<dbReference type="InterPro" id="IPR015928">
    <property type="entry name" value="Aconitase/3IPM_dehydase_swvl"/>
</dbReference>
<dbReference type="GO" id="GO:0072350">
    <property type="term" value="P:tricarboxylic acid metabolic process"/>
    <property type="evidence" value="ECO:0007669"/>
    <property type="project" value="UniProtKB-ARBA"/>
</dbReference>
<proteinExistence type="inferred from homology"/>
<dbReference type="NCBIfam" id="NF006757">
    <property type="entry name" value="PRK09277.1"/>
    <property type="match status" value="1"/>
</dbReference>
<accession>A0A0G4ID74</accession>
<comment type="cofactor">
    <cofactor evidence="1">
        <name>[4Fe-4S] cluster</name>
        <dbReference type="ChEBI" id="CHEBI:49883"/>
    </cofactor>
</comment>
<dbReference type="PANTHER" id="PTHR11670">
    <property type="entry name" value="ACONITASE/IRON-RESPONSIVE ELEMENT FAMILY MEMBER"/>
    <property type="match status" value="1"/>
</dbReference>
<dbReference type="FunFam" id="3.30.499.10:FF:000002">
    <property type="entry name" value="Aconitate hydratase"/>
    <property type="match status" value="1"/>
</dbReference>
<dbReference type="InterPro" id="IPR000573">
    <property type="entry name" value="AconitaseA/IPMdHydase_ssu_swvl"/>
</dbReference>
<dbReference type="InterPro" id="IPR015931">
    <property type="entry name" value="Acnase/IPM_dHydase_lsu_aba_1/3"/>
</dbReference>
<keyword evidence="9" id="KW-0004">4Fe-4S</keyword>
<name>A0A0G4ID74_9ALVE</name>
<dbReference type="VEuPathDB" id="CryptoDB:Cvel_99"/>
<dbReference type="AlphaFoldDB" id="A0A0G4ID74"/>
<dbReference type="GO" id="GO:0051539">
    <property type="term" value="F:4 iron, 4 sulfur cluster binding"/>
    <property type="evidence" value="ECO:0007669"/>
    <property type="project" value="UniProtKB-KW"/>
</dbReference>
<dbReference type="NCBIfam" id="NF009520">
    <property type="entry name" value="PRK12881.1"/>
    <property type="match status" value="1"/>
</dbReference>
<evidence type="ECO:0000259" key="11">
    <source>
        <dbReference type="Pfam" id="PF00694"/>
    </source>
</evidence>
<dbReference type="EMBL" id="CDMZ01005843">
    <property type="protein sequence ID" value="CEM55088.1"/>
    <property type="molecule type" value="Genomic_DNA"/>
</dbReference>
<comment type="catalytic activity">
    <reaction evidence="8 9">
        <text>citrate = D-threo-isocitrate</text>
        <dbReference type="Rhea" id="RHEA:10336"/>
        <dbReference type="ChEBI" id="CHEBI:15562"/>
        <dbReference type="ChEBI" id="CHEBI:16947"/>
        <dbReference type="EC" id="4.2.1.3"/>
    </reaction>
</comment>
<dbReference type="InterPro" id="IPR006249">
    <property type="entry name" value="Aconitase/IRP2"/>
</dbReference>
<dbReference type="Gene3D" id="3.20.19.10">
    <property type="entry name" value="Aconitase, domain 4"/>
    <property type="match status" value="1"/>
</dbReference>
<dbReference type="FunFam" id="3.20.19.10:FF:000001">
    <property type="entry name" value="Aconitate hydratase"/>
    <property type="match status" value="1"/>
</dbReference>
<dbReference type="PROSITE" id="PS01244">
    <property type="entry name" value="ACONITASE_2"/>
    <property type="match status" value="1"/>
</dbReference>
<dbReference type="GO" id="GO:0046872">
    <property type="term" value="F:metal ion binding"/>
    <property type="evidence" value="ECO:0007669"/>
    <property type="project" value="UniProtKB-KW"/>
</dbReference>
<dbReference type="Pfam" id="PF00694">
    <property type="entry name" value="Aconitase_C"/>
    <property type="match status" value="1"/>
</dbReference>
<dbReference type="NCBIfam" id="TIGR01341">
    <property type="entry name" value="aconitase_1"/>
    <property type="match status" value="1"/>
</dbReference>
<evidence type="ECO:0000256" key="9">
    <source>
        <dbReference type="RuleBase" id="RU361275"/>
    </source>
</evidence>
<comment type="function">
    <text evidence="9">Catalyzes the isomerization of citrate to isocitrate via cis-aconitate.</text>
</comment>
<organism evidence="12">
    <name type="scientific">Chromera velia CCMP2878</name>
    <dbReference type="NCBI Taxonomy" id="1169474"/>
    <lineage>
        <taxon>Eukaryota</taxon>
        <taxon>Sar</taxon>
        <taxon>Alveolata</taxon>
        <taxon>Colpodellida</taxon>
        <taxon>Chromeraceae</taxon>
        <taxon>Chromera</taxon>
    </lineage>
</organism>
<protein>
    <recommendedName>
        <fullName evidence="3 9">Aconitate hydratase</fullName>
        <shortName evidence="9">Aconitase</shortName>
        <ecNumber evidence="3 9">4.2.1.3</ecNumber>
    </recommendedName>
</protein>
<evidence type="ECO:0000259" key="10">
    <source>
        <dbReference type="Pfam" id="PF00330"/>
    </source>
</evidence>
<evidence type="ECO:0000313" key="12">
    <source>
        <dbReference type="EMBL" id="CEM55088.1"/>
    </source>
</evidence>
<evidence type="ECO:0000256" key="4">
    <source>
        <dbReference type="ARBA" id="ARBA00022723"/>
    </source>
</evidence>
<dbReference type="SUPFAM" id="SSF52016">
    <property type="entry name" value="LeuD/IlvD-like"/>
    <property type="match status" value="1"/>
</dbReference>
<evidence type="ECO:0000256" key="7">
    <source>
        <dbReference type="ARBA" id="ARBA00023239"/>
    </source>
</evidence>
<evidence type="ECO:0000256" key="6">
    <source>
        <dbReference type="ARBA" id="ARBA00023014"/>
    </source>
</evidence>
<evidence type="ECO:0000256" key="8">
    <source>
        <dbReference type="ARBA" id="ARBA00023501"/>
    </source>
</evidence>
<dbReference type="Gene3D" id="6.10.190.10">
    <property type="match status" value="1"/>
</dbReference>
<dbReference type="GO" id="GO:0003994">
    <property type="term" value="F:aconitate hydratase activity"/>
    <property type="evidence" value="ECO:0007669"/>
    <property type="project" value="UniProtKB-EC"/>
</dbReference>
<evidence type="ECO:0000256" key="1">
    <source>
        <dbReference type="ARBA" id="ARBA00001966"/>
    </source>
</evidence>
<feature type="domain" description="Aconitase/3-isopropylmalate dehydratase large subunit alpha/beta/alpha" evidence="10">
    <location>
        <begin position="98"/>
        <end position="595"/>
    </location>
</feature>
<evidence type="ECO:0000256" key="2">
    <source>
        <dbReference type="ARBA" id="ARBA00007185"/>
    </source>
</evidence>
<keyword evidence="7 9" id="KW-0456">Lyase</keyword>
<dbReference type="EC" id="4.2.1.3" evidence="3 9"/>
<dbReference type="Gene3D" id="3.30.499.10">
    <property type="entry name" value="Aconitase, domain 3"/>
    <property type="match status" value="2"/>
</dbReference>
<dbReference type="CDD" id="cd01580">
    <property type="entry name" value="AcnA_IRP_Swivel"/>
    <property type="match status" value="1"/>
</dbReference>
<evidence type="ECO:0000256" key="5">
    <source>
        <dbReference type="ARBA" id="ARBA00023004"/>
    </source>
</evidence>
<reference evidence="12" key="1">
    <citation type="submission" date="2014-11" db="EMBL/GenBank/DDBJ databases">
        <authorList>
            <person name="Otto D Thomas"/>
            <person name="Naeem Raeece"/>
        </authorList>
    </citation>
    <scope>NUCLEOTIDE SEQUENCE</scope>
</reference>
<dbReference type="InterPro" id="IPR036008">
    <property type="entry name" value="Aconitase_4Fe-4S_dom"/>
</dbReference>
<dbReference type="Pfam" id="PF00330">
    <property type="entry name" value="Aconitase"/>
    <property type="match status" value="1"/>
</dbReference>
<evidence type="ECO:0000256" key="3">
    <source>
        <dbReference type="ARBA" id="ARBA00012926"/>
    </source>
</evidence>
<dbReference type="InterPro" id="IPR044137">
    <property type="entry name" value="AcnA_IRP_Swivel"/>
</dbReference>
<dbReference type="PROSITE" id="PS00450">
    <property type="entry name" value="ACONITASE_1"/>
    <property type="match status" value="1"/>
</dbReference>
<comment type="similarity">
    <text evidence="2 9">Belongs to the aconitase/IPM isomerase family.</text>
</comment>
<feature type="domain" description="Aconitase A/isopropylmalate dehydratase small subunit swivel" evidence="11">
    <location>
        <begin position="725"/>
        <end position="850"/>
    </location>
</feature>
<dbReference type="PRINTS" id="PR00415">
    <property type="entry name" value="ACONITASE"/>
</dbReference>
<dbReference type="SUPFAM" id="SSF53732">
    <property type="entry name" value="Aconitase iron-sulfur domain"/>
    <property type="match status" value="1"/>
</dbReference>
<dbReference type="InterPro" id="IPR018136">
    <property type="entry name" value="Aconitase_4Fe-4S_BS"/>
</dbReference>
<dbReference type="CDD" id="cd01586">
    <property type="entry name" value="AcnA_IRP"/>
    <property type="match status" value="1"/>
</dbReference>
<dbReference type="FunFam" id="3.30.499.10:FF:000005">
    <property type="entry name" value="cytoplasmic aconitate hydratase"/>
    <property type="match status" value="1"/>
</dbReference>